<protein>
    <submittedName>
        <fullName evidence="6">RTA1 like protein</fullName>
    </submittedName>
</protein>
<name>A0A6A5TCU9_9PLEO</name>
<feature type="transmembrane region" description="Helical" evidence="5">
    <location>
        <begin position="156"/>
        <end position="178"/>
    </location>
</feature>
<keyword evidence="3 5" id="KW-1133">Transmembrane helix</keyword>
<proteinExistence type="predicted"/>
<dbReference type="InterPro" id="IPR007568">
    <property type="entry name" value="RTA1"/>
</dbReference>
<gene>
    <name evidence="6" type="ORF">CC80DRAFT_510017</name>
</gene>
<sequence length="290" mass="32511">MESDSKPEYKLWLYKPSIAGGVIGAIVFFILTGAHAFRLVKNRTWFCIPFIIGGLFEGIGYAARAAAHSDIQNKIPYIIQSILILVAPILFAASIYMTLGRLIQRTDSASLSLIRATWVTKIFVTGDILCFFIQAGGAGKLVQGKDSDSVKMGENIILGGLILQILIFGFFVVVAGTWHRRLDARPTARAAEVPWLKYVRLLYAASAFITIRNACRVVEYALGRVRFLPWRYRRETSLTGKQDGFLLQHEWTLYVYDFVPMVLALAVCLTWYDPNLKPRNKGDVEIGGIR</sequence>
<dbReference type="Proteomes" id="UP000800035">
    <property type="component" value="Unassembled WGS sequence"/>
</dbReference>
<feature type="transmembrane region" description="Helical" evidence="5">
    <location>
        <begin position="118"/>
        <end position="136"/>
    </location>
</feature>
<feature type="transmembrane region" description="Helical" evidence="5">
    <location>
        <begin position="75"/>
        <end position="97"/>
    </location>
</feature>
<dbReference type="AlphaFoldDB" id="A0A6A5TCU9"/>
<feature type="transmembrane region" description="Helical" evidence="5">
    <location>
        <begin position="12"/>
        <end position="32"/>
    </location>
</feature>
<dbReference type="GO" id="GO:0016020">
    <property type="term" value="C:membrane"/>
    <property type="evidence" value="ECO:0007669"/>
    <property type="project" value="UniProtKB-SubCell"/>
</dbReference>
<evidence type="ECO:0000256" key="3">
    <source>
        <dbReference type="ARBA" id="ARBA00022989"/>
    </source>
</evidence>
<keyword evidence="2 5" id="KW-0812">Transmembrane</keyword>
<dbReference type="Pfam" id="PF04479">
    <property type="entry name" value="RTA1"/>
    <property type="match status" value="1"/>
</dbReference>
<dbReference type="EMBL" id="ML977029">
    <property type="protein sequence ID" value="KAF1950024.1"/>
    <property type="molecule type" value="Genomic_DNA"/>
</dbReference>
<keyword evidence="7" id="KW-1185">Reference proteome</keyword>
<evidence type="ECO:0000256" key="5">
    <source>
        <dbReference type="SAM" id="Phobius"/>
    </source>
</evidence>
<comment type="subcellular location">
    <subcellularLocation>
        <location evidence="1">Membrane</location>
        <topology evidence="1">Multi-pass membrane protein</topology>
    </subcellularLocation>
</comment>
<evidence type="ECO:0000256" key="4">
    <source>
        <dbReference type="ARBA" id="ARBA00023136"/>
    </source>
</evidence>
<feature type="transmembrane region" description="Helical" evidence="5">
    <location>
        <begin position="44"/>
        <end position="63"/>
    </location>
</feature>
<keyword evidence="4 5" id="KW-0472">Membrane</keyword>
<feature type="transmembrane region" description="Helical" evidence="5">
    <location>
        <begin position="253"/>
        <end position="272"/>
    </location>
</feature>
<organism evidence="6 7">
    <name type="scientific">Byssothecium circinans</name>
    <dbReference type="NCBI Taxonomy" id="147558"/>
    <lineage>
        <taxon>Eukaryota</taxon>
        <taxon>Fungi</taxon>
        <taxon>Dikarya</taxon>
        <taxon>Ascomycota</taxon>
        <taxon>Pezizomycotina</taxon>
        <taxon>Dothideomycetes</taxon>
        <taxon>Pleosporomycetidae</taxon>
        <taxon>Pleosporales</taxon>
        <taxon>Massarineae</taxon>
        <taxon>Massarinaceae</taxon>
        <taxon>Byssothecium</taxon>
    </lineage>
</organism>
<evidence type="ECO:0000313" key="7">
    <source>
        <dbReference type="Proteomes" id="UP000800035"/>
    </source>
</evidence>
<evidence type="ECO:0000256" key="1">
    <source>
        <dbReference type="ARBA" id="ARBA00004141"/>
    </source>
</evidence>
<dbReference type="OrthoDB" id="3358017at2759"/>
<reference evidence="6" key="1">
    <citation type="journal article" date="2020" name="Stud. Mycol.">
        <title>101 Dothideomycetes genomes: a test case for predicting lifestyles and emergence of pathogens.</title>
        <authorList>
            <person name="Haridas S."/>
            <person name="Albert R."/>
            <person name="Binder M."/>
            <person name="Bloem J."/>
            <person name="Labutti K."/>
            <person name="Salamov A."/>
            <person name="Andreopoulos B."/>
            <person name="Baker S."/>
            <person name="Barry K."/>
            <person name="Bills G."/>
            <person name="Bluhm B."/>
            <person name="Cannon C."/>
            <person name="Castanera R."/>
            <person name="Culley D."/>
            <person name="Daum C."/>
            <person name="Ezra D."/>
            <person name="Gonzalez J."/>
            <person name="Henrissat B."/>
            <person name="Kuo A."/>
            <person name="Liang C."/>
            <person name="Lipzen A."/>
            <person name="Lutzoni F."/>
            <person name="Magnuson J."/>
            <person name="Mondo S."/>
            <person name="Nolan M."/>
            <person name="Ohm R."/>
            <person name="Pangilinan J."/>
            <person name="Park H.-J."/>
            <person name="Ramirez L."/>
            <person name="Alfaro M."/>
            <person name="Sun H."/>
            <person name="Tritt A."/>
            <person name="Yoshinaga Y."/>
            <person name="Zwiers L.-H."/>
            <person name="Turgeon B."/>
            <person name="Goodwin S."/>
            <person name="Spatafora J."/>
            <person name="Crous P."/>
            <person name="Grigoriev I."/>
        </authorList>
    </citation>
    <scope>NUCLEOTIDE SEQUENCE</scope>
    <source>
        <strain evidence="6">CBS 675.92</strain>
    </source>
</reference>
<accession>A0A6A5TCU9</accession>
<evidence type="ECO:0000256" key="2">
    <source>
        <dbReference type="ARBA" id="ARBA00022692"/>
    </source>
</evidence>
<evidence type="ECO:0000313" key="6">
    <source>
        <dbReference type="EMBL" id="KAF1950024.1"/>
    </source>
</evidence>
<dbReference type="PANTHER" id="PTHR31465:SF35">
    <property type="entry name" value="RTA1 DOMAIN PROTEIN-RELATED"/>
    <property type="match status" value="1"/>
</dbReference>
<dbReference type="PANTHER" id="PTHR31465">
    <property type="entry name" value="PROTEIN RTA1-RELATED"/>
    <property type="match status" value="1"/>
</dbReference>